<keyword evidence="2" id="KW-0378">Hydrolase</keyword>
<dbReference type="Proteomes" id="UP000546257">
    <property type="component" value="Unassembled WGS sequence"/>
</dbReference>
<dbReference type="SUPFAM" id="SSF52980">
    <property type="entry name" value="Restriction endonuclease-like"/>
    <property type="match status" value="1"/>
</dbReference>
<dbReference type="GO" id="GO:0009307">
    <property type="term" value="P:DNA restriction-modification system"/>
    <property type="evidence" value="ECO:0007669"/>
    <property type="project" value="InterPro"/>
</dbReference>
<protein>
    <submittedName>
        <fullName evidence="2">Restriction endonuclease</fullName>
    </submittedName>
</protein>
<proteinExistence type="predicted"/>
<dbReference type="GO" id="GO:0003677">
    <property type="term" value="F:DNA binding"/>
    <property type="evidence" value="ECO:0007669"/>
    <property type="project" value="InterPro"/>
</dbReference>
<keyword evidence="2" id="KW-0255">Endonuclease</keyword>
<organism evidence="2 3">
    <name type="scientific">Halobellus ruber</name>
    <dbReference type="NCBI Taxonomy" id="2761102"/>
    <lineage>
        <taxon>Archaea</taxon>
        <taxon>Methanobacteriati</taxon>
        <taxon>Methanobacteriota</taxon>
        <taxon>Stenosarchaea group</taxon>
        <taxon>Halobacteria</taxon>
        <taxon>Halobacteriales</taxon>
        <taxon>Haloferacaceae</taxon>
        <taxon>Halobellus</taxon>
    </lineage>
</organism>
<evidence type="ECO:0000259" key="1">
    <source>
        <dbReference type="Pfam" id="PF04471"/>
    </source>
</evidence>
<dbReference type="GO" id="GO:0004519">
    <property type="term" value="F:endonuclease activity"/>
    <property type="evidence" value="ECO:0007669"/>
    <property type="project" value="UniProtKB-KW"/>
</dbReference>
<accession>A0A7J9SL41</accession>
<evidence type="ECO:0000313" key="2">
    <source>
        <dbReference type="EMBL" id="MBB6647670.1"/>
    </source>
</evidence>
<dbReference type="Gene3D" id="3.40.1350.10">
    <property type="match status" value="1"/>
</dbReference>
<keyword evidence="2" id="KW-0540">Nuclease</keyword>
<comment type="caution">
    <text evidence="2">The sequence shown here is derived from an EMBL/GenBank/DDBJ whole genome shotgun (WGS) entry which is preliminary data.</text>
</comment>
<evidence type="ECO:0000313" key="3">
    <source>
        <dbReference type="Proteomes" id="UP000546257"/>
    </source>
</evidence>
<dbReference type="InterPro" id="IPR011856">
    <property type="entry name" value="tRNA_endonuc-like_dom_sf"/>
</dbReference>
<keyword evidence="3" id="KW-1185">Reference proteome</keyword>
<dbReference type="EMBL" id="JACKXD010000006">
    <property type="protein sequence ID" value="MBB6647670.1"/>
    <property type="molecule type" value="Genomic_DNA"/>
</dbReference>
<dbReference type="RefSeq" id="WP_185194040.1">
    <property type="nucleotide sequence ID" value="NZ_JACKXD010000006.1"/>
</dbReference>
<feature type="domain" description="Restriction endonuclease type IV Mrr" evidence="1">
    <location>
        <begin position="1"/>
        <end position="82"/>
    </location>
</feature>
<dbReference type="Pfam" id="PF04471">
    <property type="entry name" value="Mrr_cat"/>
    <property type="match status" value="1"/>
</dbReference>
<gene>
    <name evidence="2" type="ORF">H5V44_15500</name>
</gene>
<dbReference type="InterPro" id="IPR011335">
    <property type="entry name" value="Restrct_endonuc-II-like"/>
</dbReference>
<reference evidence="2 3" key="1">
    <citation type="submission" date="2020-08" db="EMBL/GenBank/DDBJ databases">
        <authorList>
            <person name="Seo M.-J."/>
        </authorList>
    </citation>
    <scope>NUCLEOTIDE SEQUENCE [LARGE SCALE GENOMIC DNA]</scope>
    <source>
        <strain evidence="2 3">MBLA0160</strain>
    </source>
</reference>
<dbReference type="AlphaFoldDB" id="A0A7J9SL41"/>
<sequence>MDEYRFERFVADLWEEMGYRTTVRPPSRDAGIDVLARNRGPGGATEAIRAKRYEESTTVGGPEIRQYFAMTYQVGADEGLILGGGRRRRPAIVSEIA</sequence>
<dbReference type="InterPro" id="IPR007560">
    <property type="entry name" value="Restrct_endonuc_IV_Mrr"/>
</dbReference>
<name>A0A7J9SL41_9EURY</name>